<proteinExistence type="predicted"/>
<feature type="domain" description="Expansin-like CBD" evidence="13">
    <location>
        <begin position="243"/>
        <end position="308"/>
    </location>
</feature>
<comment type="domain">
    <text evidence="11">The RING-type zinc finger domain is responsible for E3 ligase activity.</text>
</comment>
<dbReference type="PROSITE" id="PS50843">
    <property type="entry name" value="EXPANSIN_CBD"/>
    <property type="match status" value="1"/>
</dbReference>
<gene>
    <name evidence="14" type="ORF">GH714_025400</name>
</gene>
<evidence type="ECO:0000259" key="12">
    <source>
        <dbReference type="PROSITE" id="PS50089"/>
    </source>
</evidence>
<dbReference type="Gene3D" id="3.30.40.10">
    <property type="entry name" value="Zinc/RING finger domain, C3HC4 (zinc finger)"/>
    <property type="match status" value="1"/>
</dbReference>
<dbReference type="UniPathway" id="UPA00143"/>
<evidence type="ECO:0000313" key="14">
    <source>
        <dbReference type="EMBL" id="KAF2314325.1"/>
    </source>
</evidence>
<comment type="function">
    <text evidence="11">E3 ubiquitin-protein ligase.</text>
</comment>
<evidence type="ECO:0000256" key="3">
    <source>
        <dbReference type="ARBA" id="ARBA00004906"/>
    </source>
</evidence>
<comment type="catalytic activity">
    <reaction evidence="1 11">
        <text>S-ubiquitinyl-[E2 ubiquitin-conjugating enzyme]-L-cysteine + [acceptor protein]-L-lysine = [E2 ubiquitin-conjugating enzyme]-L-cysteine + N(6)-ubiquitinyl-[acceptor protein]-L-lysine.</text>
        <dbReference type="EC" id="2.3.2.27"/>
    </reaction>
</comment>
<evidence type="ECO:0000256" key="6">
    <source>
        <dbReference type="ARBA" id="ARBA00022771"/>
    </source>
</evidence>
<evidence type="ECO:0000256" key="7">
    <source>
        <dbReference type="ARBA" id="ARBA00022786"/>
    </source>
</evidence>
<comment type="subcellular location">
    <subcellularLocation>
        <location evidence="2">Endomembrane system</location>
    </subcellularLocation>
    <subcellularLocation>
        <location evidence="11">Endoplasmic reticulum membrane</location>
        <topology evidence="11">Single-pass type IV membrane protein</topology>
    </subcellularLocation>
</comment>
<dbReference type="InterPro" id="IPR045103">
    <property type="entry name" value="RNF5/RNF185-like"/>
</dbReference>
<dbReference type="InterPro" id="IPR018957">
    <property type="entry name" value="Znf_C3HC4_RING-type"/>
</dbReference>
<sequence>MAMEPSFYEHEVHFESDEDVTLKQKWKSITTPTGISDVDGDCFDCNICLDSPHDPVITLCGHLYCWPCIYKWLHVKTSAADAYEQQPSCPVCKANISPNSLVPLYGRGKSRTNLESKKASPDLVIPHRPPPALNTLISNTSQQSQQFHPNFFQSQPQPQSFHHQQYFPNSYGGYGAMASSNLGGAAMRQIFNPIIGMFGEMMFARIFGTSDTSLFAYSYPNSDHLMRSYRHRMRRQEMQLEKGSGDIRAAWVRGSRTTSWVPMQWNWGTNWQSGCSSFQFELFAASSSPSSFHSLTYDETKESYTSTL</sequence>
<keyword evidence="11" id="KW-0256">Endoplasmic reticulum</keyword>
<evidence type="ECO:0000256" key="10">
    <source>
        <dbReference type="PROSITE-ProRule" id="PRU00175"/>
    </source>
</evidence>
<dbReference type="CDD" id="cd16745">
    <property type="entry name" value="RING-HC_AtRMA-like"/>
    <property type="match status" value="1"/>
</dbReference>
<keyword evidence="9" id="KW-0472">Membrane</keyword>
<keyword evidence="8 11" id="KW-0862">Zinc</keyword>
<organism evidence="14 15">
    <name type="scientific">Hevea brasiliensis</name>
    <name type="common">Para rubber tree</name>
    <name type="synonym">Siphonia brasiliensis</name>
    <dbReference type="NCBI Taxonomy" id="3981"/>
    <lineage>
        <taxon>Eukaryota</taxon>
        <taxon>Viridiplantae</taxon>
        <taxon>Streptophyta</taxon>
        <taxon>Embryophyta</taxon>
        <taxon>Tracheophyta</taxon>
        <taxon>Spermatophyta</taxon>
        <taxon>Magnoliopsida</taxon>
        <taxon>eudicotyledons</taxon>
        <taxon>Gunneridae</taxon>
        <taxon>Pentapetalae</taxon>
        <taxon>rosids</taxon>
        <taxon>fabids</taxon>
        <taxon>Malpighiales</taxon>
        <taxon>Euphorbiaceae</taxon>
        <taxon>Crotonoideae</taxon>
        <taxon>Micrandreae</taxon>
        <taxon>Hevea</taxon>
    </lineage>
</organism>
<evidence type="ECO:0000256" key="8">
    <source>
        <dbReference type="ARBA" id="ARBA00022833"/>
    </source>
</evidence>
<dbReference type="PANTHER" id="PTHR12313">
    <property type="entry name" value="E3 UBIQUITIN-PROTEIN LIGASE RNF5-RELATED"/>
    <property type="match status" value="1"/>
</dbReference>
<keyword evidence="5 11" id="KW-0479">Metal-binding</keyword>
<reference evidence="14 15" key="1">
    <citation type="journal article" date="2020" name="Mol. Plant">
        <title>The Chromosome-Based Rubber Tree Genome Provides New Insights into Spurge Genome Evolution and Rubber Biosynthesis.</title>
        <authorList>
            <person name="Liu J."/>
            <person name="Shi C."/>
            <person name="Shi C.C."/>
            <person name="Li W."/>
            <person name="Zhang Q.J."/>
            <person name="Zhang Y."/>
            <person name="Li K."/>
            <person name="Lu H.F."/>
            <person name="Shi C."/>
            <person name="Zhu S.T."/>
            <person name="Xiao Z.Y."/>
            <person name="Nan H."/>
            <person name="Yue Y."/>
            <person name="Zhu X.G."/>
            <person name="Wu Y."/>
            <person name="Hong X.N."/>
            <person name="Fan G.Y."/>
            <person name="Tong Y."/>
            <person name="Zhang D."/>
            <person name="Mao C.L."/>
            <person name="Liu Y.L."/>
            <person name="Hao S.J."/>
            <person name="Liu W.Q."/>
            <person name="Lv M.Q."/>
            <person name="Zhang H.B."/>
            <person name="Liu Y."/>
            <person name="Hu-Tang G.R."/>
            <person name="Wang J.P."/>
            <person name="Wang J.H."/>
            <person name="Sun Y.H."/>
            <person name="Ni S.B."/>
            <person name="Chen W.B."/>
            <person name="Zhang X.C."/>
            <person name="Jiao Y.N."/>
            <person name="Eichler E.E."/>
            <person name="Li G.H."/>
            <person name="Liu X."/>
            <person name="Gao L.Z."/>
        </authorList>
    </citation>
    <scope>NUCLEOTIDE SEQUENCE [LARGE SCALE GENOMIC DNA]</scope>
    <source>
        <strain evidence="15">cv. GT1</strain>
        <tissue evidence="14">Leaf</tissue>
    </source>
</reference>
<dbReference type="InterPro" id="IPR007117">
    <property type="entry name" value="Expansin_CBD"/>
</dbReference>
<evidence type="ECO:0000256" key="2">
    <source>
        <dbReference type="ARBA" id="ARBA00004308"/>
    </source>
</evidence>
<keyword evidence="6 10" id="KW-0863">Zinc-finger</keyword>
<dbReference type="Proteomes" id="UP000467840">
    <property type="component" value="Chromosome 15"/>
</dbReference>
<evidence type="ECO:0000256" key="1">
    <source>
        <dbReference type="ARBA" id="ARBA00000900"/>
    </source>
</evidence>
<dbReference type="InterPro" id="IPR036749">
    <property type="entry name" value="Expansin_CBD_sf"/>
</dbReference>
<name>A0A6A6MP65_HEVBR</name>
<dbReference type="EMBL" id="JAAGAX010000005">
    <property type="protein sequence ID" value="KAF2314325.1"/>
    <property type="molecule type" value="Genomic_DNA"/>
</dbReference>
<keyword evidence="7 11" id="KW-0833">Ubl conjugation pathway</keyword>
<dbReference type="SMART" id="SM00184">
    <property type="entry name" value="RING"/>
    <property type="match status" value="1"/>
</dbReference>
<dbReference type="InterPro" id="IPR013083">
    <property type="entry name" value="Znf_RING/FYVE/PHD"/>
</dbReference>
<evidence type="ECO:0000256" key="5">
    <source>
        <dbReference type="ARBA" id="ARBA00022723"/>
    </source>
</evidence>
<accession>A0A6A6MP65</accession>
<dbReference type="AlphaFoldDB" id="A0A6A6MP65"/>
<dbReference type="GO" id="GO:0006511">
    <property type="term" value="P:ubiquitin-dependent protein catabolic process"/>
    <property type="evidence" value="ECO:0007669"/>
    <property type="project" value="UniProtKB-UniRule"/>
</dbReference>
<dbReference type="GO" id="GO:0005789">
    <property type="term" value="C:endoplasmic reticulum membrane"/>
    <property type="evidence" value="ECO:0007669"/>
    <property type="project" value="UniProtKB-SubCell"/>
</dbReference>
<dbReference type="Pfam" id="PF01357">
    <property type="entry name" value="Expansin_C"/>
    <property type="match status" value="1"/>
</dbReference>
<comment type="pathway">
    <text evidence="3 11">Protein modification; protein ubiquitination.</text>
</comment>
<keyword evidence="15" id="KW-1185">Reference proteome</keyword>
<dbReference type="GO" id="GO:0016567">
    <property type="term" value="P:protein ubiquitination"/>
    <property type="evidence" value="ECO:0007669"/>
    <property type="project" value="UniProtKB-UniPathway"/>
</dbReference>
<protein>
    <recommendedName>
        <fullName evidence="11">E3 ubiquitin-protein ligase RMA</fullName>
        <ecNumber evidence="11">2.3.2.27</ecNumber>
    </recommendedName>
    <alternativeName>
        <fullName evidence="11">Protein RING membrane-anchor</fullName>
    </alternativeName>
    <alternativeName>
        <fullName evidence="11">RING-type E3 ubiquitin transferase RMA</fullName>
    </alternativeName>
</protein>
<keyword evidence="4 11" id="KW-0808">Transferase</keyword>
<dbReference type="SUPFAM" id="SSF57850">
    <property type="entry name" value="RING/U-box"/>
    <property type="match status" value="1"/>
</dbReference>
<dbReference type="GO" id="GO:0008270">
    <property type="term" value="F:zinc ion binding"/>
    <property type="evidence" value="ECO:0007669"/>
    <property type="project" value="UniProtKB-KW"/>
</dbReference>
<evidence type="ECO:0000256" key="4">
    <source>
        <dbReference type="ARBA" id="ARBA00022679"/>
    </source>
</evidence>
<dbReference type="EC" id="2.3.2.27" evidence="11"/>
<evidence type="ECO:0000256" key="9">
    <source>
        <dbReference type="ARBA" id="ARBA00023136"/>
    </source>
</evidence>
<dbReference type="GO" id="GO:0061630">
    <property type="term" value="F:ubiquitin protein ligase activity"/>
    <property type="evidence" value="ECO:0007669"/>
    <property type="project" value="UniProtKB-UniRule"/>
</dbReference>
<evidence type="ECO:0000259" key="13">
    <source>
        <dbReference type="PROSITE" id="PS50843"/>
    </source>
</evidence>
<dbReference type="SUPFAM" id="SSF49590">
    <property type="entry name" value="PHL pollen allergen"/>
    <property type="match status" value="1"/>
</dbReference>
<dbReference type="PROSITE" id="PS00518">
    <property type="entry name" value="ZF_RING_1"/>
    <property type="match status" value="1"/>
</dbReference>
<dbReference type="InterPro" id="IPR001841">
    <property type="entry name" value="Znf_RING"/>
</dbReference>
<dbReference type="PROSITE" id="PS50089">
    <property type="entry name" value="ZF_RING_2"/>
    <property type="match status" value="1"/>
</dbReference>
<evidence type="ECO:0000256" key="11">
    <source>
        <dbReference type="RuleBase" id="RU369090"/>
    </source>
</evidence>
<feature type="domain" description="RING-type" evidence="12">
    <location>
        <begin position="45"/>
        <end position="93"/>
    </location>
</feature>
<dbReference type="Gene3D" id="2.60.40.760">
    <property type="entry name" value="Expansin, cellulose-binding-like domain"/>
    <property type="match status" value="1"/>
</dbReference>
<comment type="caution">
    <text evidence="14">The sequence shown here is derived from an EMBL/GenBank/DDBJ whole genome shotgun (WGS) entry which is preliminary data.</text>
</comment>
<evidence type="ECO:0000313" key="15">
    <source>
        <dbReference type="Proteomes" id="UP000467840"/>
    </source>
</evidence>
<dbReference type="Pfam" id="PF00097">
    <property type="entry name" value="zf-C3HC4"/>
    <property type="match status" value="1"/>
</dbReference>
<dbReference type="InterPro" id="IPR017907">
    <property type="entry name" value="Znf_RING_CS"/>
</dbReference>